<organism evidence="7 8">
    <name type="scientific">Endomicrobium trichonymphae</name>
    <dbReference type="NCBI Taxonomy" id="1408204"/>
    <lineage>
        <taxon>Bacteria</taxon>
        <taxon>Pseudomonadati</taxon>
        <taxon>Elusimicrobiota</taxon>
        <taxon>Endomicrobiia</taxon>
        <taxon>Endomicrobiales</taxon>
        <taxon>Endomicrobiaceae</taxon>
        <taxon>Candidatus Endomicrobiellum</taxon>
    </lineage>
</organism>
<keyword evidence="6" id="KW-0547">Nucleotide-binding</keyword>
<comment type="subcellular location">
    <subcellularLocation>
        <location evidence="6">Cytoplasm</location>
    </subcellularLocation>
</comment>
<dbReference type="PANTHER" id="PTHR20275:SF0">
    <property type="entry name" value="NAD KINASE"/>
    <property type="match status" value="1"/>
</dbReference>
<evidence type="ECO:0000313" key="7">
    <source>
        <dbReference type="EMBL" id="OEG70327.1"/>
    </source>
</evidence>
<dbReference type="GO" id="GO:0006741">
    <property type="term" value="P:NADP+ biosynthetic process"/>
    <property type="evidence" value="ECO:0007669"/>
    <property type="project" value="UniProtKB-UniRule"/>
</dbReference>
<comment type="function">
    <text evidence="6">Involved in the regulation of the intracellular balance of NAD and NADP, and is a key enzyme in the biosynthesis of NADP. Catalyzes specifically the phosphorylation on 2'-hydroxyl of the adenosine moiety of NAD to yield NADP.</text>
</comment>
<proteinExistence type="inferred from homology"/>
<gene>
    <name evidence="6" type="primary">nadK</name>
    <name evidence="7" type="ORF">ATZ36_04830</name>
</gene>
<feature type="binding site" evidence="6">
    <location>
        <position position="61"/>
    </location>
    <ligand>
        <name>NAD(+)</name>
        <dbReference type="ChEBI" id="CHEBI:57540"/>
    </ligand>
</feature>
<comment type="caution">
    <text evidence="7">The sequence shown here is derived from an EMBL/GenBank/DDBJ whole genome shotgun (WGS) entry which is preliminary data.</text>
</comment>
<dbReference type="Pfam" id="PF20143">
    <property type="entry name" value="NAD_kinase_C"/>
    <property type="match status" value="1"/>
</dbReference>
<comment type="caution">
    <text evidence="6">Lacks conserved residue(s) required for the propagation of feature annotation.</text>
</comment>
<dbReference type="EMBL" id="LNVX01000369">
    <property type="protein sequence ID" value="OEG70327.1"/>
    <property type="molecule type" value="Genomic_DNA"/>
</dbReference>
<evidence type="ECO:0000313" key="8">
    <source>
        <dbReference type="Proteomes" id="UP000095237"/>
    </source>
</evidence>
<dbReference type="Gene3D" id="2.60.200.30">
    <property type="entry name" value="Probable inorganic polyphosphate/atp-NAD kinase, domain 2"/>
    <property type="match status" value="1"/>
</dbReference>
<keyword evidence="6" id="KW-0067">ATP-binding</keyword>
<dbReference type="Proteomes" id="UP000095237">
    <property type="component" value="Unassembled WGS sequence"/>
</dbReference>
<protein>
    <recommendedName>
        <fullName evidence="6">NAD kinase</fullName>
        <ecNumber evidence="6">2.7.1.23</ecNumber>
    </recommendedName>
    <alternativeName>
        <fullName evidence="6">ATP-dependent NAD kinase</fullName>
    </alternativeName>
</protein>
<evidence type="ECO:0000256" key="2">
    <source>
        <dbReference type="ARBA" id="ARBA00022777"/>
    </source>
</evidence>
<name>A0A1E5IIK0_ENDTX</name>
<dbReference type="GO" id="GO:0051287">
    <property type="term" value="F:NAD binding"/>
    <property type="evidence" value="ECO:0007669"/>
    <property type="project" value="UniProtKB-ARBA"/>
</dbReference>
<dbReference type="GO" id="GO:0003951">
    <property type="term" value="F:NAD+ kinase activity"/>
    <property type="evidence" value="ECO:0007669"/>
    <property type="project" value="UniProtKB-UniRule"/>
</dbReference>
<dbReference type="InterPro" id="IPR017437">
    <property type="entry name" value="ATP-NAD_kinase_PpnK-typ_C"/>
</dbReference>
<reference evidence="7 8" key="1">
    <citation type="submission" date="2015-11" db="EMBL/GenBank/DDBJ databases">
        <title>Evidence for parallel genomic evolution in an endosymbiosis of termite gut flagellates.</title>
        <authorList>
            <person name="Zheng H."/>
        </authorList>
    </citation>
    <scope>NUCLEOTIDE SEQUENCE [LARGE SCALE GENOMIC DNA]</scope>
    <source>
        <strain evidence="7 8">CET450</strain>
    </source>
</reference>
<feature type="active site" description="Proton acceptor" evidence="6">
    <location>
        <position position="56"/>
    </location>
</feature>
<keyword evidence="1 6" id="KW-0808">Transferase</keyword>
<evidence type="ECO:0000256" key="3">
    <source>
        <dbReference type="ARBA" id="ARBA00022857"/>
    </source>
</evidence>
<dbReference type="GO" id="GO:0005737">
    <property type="term" value="C:cytoplasm"/>
    <property type="evidence" value="ECO:0007669"/>
    <property type="project" value="UniProtKB-SubCell"/>
</dbReference>
<dbReference type="EC" id="2.7.1.23" evidence="6"/>
<dbReference type="InterPro" id="IPR002504">
    <property type="entry name" value="NADK"/>
</dbReference>
<evidence type="ECO:0000256" key="4">
    <source>
        <dbReference type="ARBA" id="ARBA00023027"/>
    </source>
</evidence>
<dbReference type="InterPro" id="IPR017438">
    <property type="entry name" value="ATP-NAD_kinase_N"/>
</dbReference>
<comment type="cofactor">
    <cofactor evidence="6">
        <name>a divalent metal cation</name>
        <dbReference type="ChEBI" id="CHEBI:60240"/>
    </cofactor>
</comment>
<feature type="binding site" evidence="6">
    <location>
        <begin position="56"/>
        <end position="57"/>
    </location>
    <ligand>
        <name>NAD(+)</name>
        <dbReference type="ChEBI" id="CHEBI:57540"/>
    </ligand>
</feature>
<keyword evidence="6" id="KW-0963">Cytoplasm</keyword>
<evidence type="ECO:0000256" key="6">
    <source>
        <dbReference type="HAMAP-Rule" id="MF_00361"/>
    </source>
</evidence>
<dbReference type="Gene3D" id="3.40.50.10330">
    <property type="entry name" value="Probable inorganic polyphosphate/atp-NAD kinase, domain 1"/>
    <property type="match status" value="1"/>
</dbReference>
<keyword evidence="2 6" id="KW-0418">Kinase</keyword>
<dbReference type="InterPro" id="IPR016064">
    <property type="entry name" value="NAD/diacylglycerol_kinase_sf"/>
</dbReference>
<evidence type="ECO:0000256" key="1">
    <source>
        <dbReference type="ARBA" id="ARBA00022679"/>
    </source>
</evidence>
<dbReference type="Pfam" id="PF01513">
    <property type="entry name" value="NAD_kinase"/>
    <property type="match status" value="1"/>
</dbReference>
<dbReference type="AlphaFoldDB" id="A0A1E5IIK0"/>
<dbReference type="HAMAP" id="MF_00361">
    <property type="entry name" value="NAD_kinase"/>
    <property type="match status" value="1"/>
</dbReference>
<feature type="binding site" evidence="6">
    <location>
        <begin position="129"/>
        <end position="130"/>
    </location>
    <ligand>
        <name>NAD(+)</name>
        <dbReference type="ChEBI" id="CHEBI:57540"/>
    </ligand>
</feature>
<dbReference type="PANTHER" id="PTHR20275">
    <property type="entry name" value="NAD KINASE"/>
    <property type="match status" value="1"/>
</dbReference>
<dbReference type="GO" id="GO:0019674">
    <property type="term" value="P:NAD+ metabolic process"/>
    <property type="evidence" value="ECO:0007669"/>
    <property type="project" value="InterPro"/>
</dbReference>
<keyword evidence="3 6" id="KW-0521">NADP</keyword>
<evidence type="ECO:0000256" key="5">
    <source>
        <dbReference type="ARBA" id="ARBA00047925"/>
    </source>
</evidence>
<comment type="similarity">
    <text evidence="6">Belongs to the NAD kinase family.</text>
</comment>
<dbReference type="SUPFAM" id="SSF111331">
    <property type="entry name" value="NAD kinase/diacylglycerol kinase-like"/>
    <property type="match status" value="1"/>
</dbReference>
<dbReference type="GO" id="GO:0005524">
    <property type="term" value="F:ATP binding"/>
    <property type="evidence" value="ECO:0007669"/>
    <property type="project" value="UniProtKB-KW"/>
</dbReference>
<feature type="binding site" evidence="6">
    <location>
        <position position="159"/>
    </location>
    <ligand>
        <name>NAD(+)</name>
        <dbReference type="ChEBI" id="CHEBI:57540"/>
    </ligand>
</feature>
<feature type="binding site" evidence="6">
    <location>
        <position position="157"/>
    </location>
    <ligand>
        <name>NAD(+)</name>
        <dbReference type="ChEBI" id="CHEBI:57540"/>
    </ligand>
</feature>
<sequence length="273" mass="30318">MKYSAGIIYNKSKANAKKLAFEVALWLKQNKFRVFVSDSISVKHRKVDFVLSIGGDGTMLKVIRTFSPLSVPVKGINLGSLGFLTDTDTNEIFMLLENILSSGFIIEKRVLLSAEFEYKGRKIKAVAVNDCVVRSLSGGKLIAVDVNIDKNFTAEYKCDGMIIATPTGSTAYSLAAYGPIVYPNLPVFILTPISPHTLTQRPMILSDKSNISFIAKNKDIGGKIMISMDGQENYTLSNRTKIKISLYRKPLKLIKNCSKSYFETLKAKLHWSV</sequence>
<dbReference type="GO" id="GO:0046872">
    <property type="term" value="F:metal ion binding"/>
    <property type="evidence" value="ECO:0007669"/>
    <property type="project" value="UniProtKB-UniRule"/>
</dbReference>
<accession>A0A1E5IIK0</accession>
<keyword evidence="8" id="KW-1185">Reference proteome</keyword>
<feature type="binding site" evidence="6">
    <location>
        <position position="140"/>
    </location>
    <ligand>
        <name>NAD(+)</name>
        <dbReference type="ChEBI" id="CHEBI:57540"/>
    </ligand>
</feature>
<keyword evidence="4 6" id="KW-0520">NAD</keyword>
<feature type="binding site" evidence="6">
    <location>
        <position position="231"/>
    </location>
    <ligand>
        <name>NAD(+)</name>
        <dbReference type="ChEBI" id="CHEBI:57540"/>
    </ligand>
</feature>
<comment type="catalytic activity">
    <reaction evidence="5 6">
        <text>NAD(+) + ATP = ADP + NADP(+) + H(+)</text>
        <dbReference type="Rhea" id="RHEA:18629"/>
        <dbReference type="ChEBI" id="CHEBI:15378"/>
        <dbReference type="ChEBI" id="CHEBI:30616"/>
        <dbReference type="ChEBI" id="CHEBI:57540"/>
        <dbReference type="ChEBI" id="CHEBI:58349"/>
        <dbReference type="ChEBI" id="CHEBI:456216"/>
        <dbReference type="EC" id="2.7.1.23"/>
    </reaction>
</comment>